<evidence type="ECO:0000313" key="1">
    <source>
        <dbReference type="EMBL" id="CAD5980366.1"/>
    </source>
</evidence>
<sequence length="85" mass="10121">MNELRKDSYDLVISNYAFTEIRREVQQVYLEKVLLSAKRGYITYNEINPEDFNSYTKEELIEILPQIRVKPEVGILHPKDCTLVW</sequence>
<name>A0A9W4CS67_9CYAN</name>
<keyword evidence="2" id="KW-1185">Reference proteome</keyword>
<dbReference type="GO" id="GO:0008168">
    <property type="term" value="F:methyltransferase activity"/>
    <property type="evidence" value="ECO:0007669"/>
    <property type="project" value="UniProtKB-KW"/>
</dbReference>
<dbReference type="EMBL" id="LR882967">
    <property type="protein sequence ID" value="CAD5980366.1"/>
    <property type="molecule type" value="Genomic_DNA"/>
</dbReference>
<protein>
    <submittedName>
        <fullName evidence="1">Methyltransferase</fullName>
    </submittedName>
</protein>
<dbReference type="GO" id="GO:0032259">
    <property type="term" value="P:methylation"/>
    <property type="evidence" value="ECO:0007669"/>
    <property type="project" value="UniProtKB-KW"/>
</dbReference>
<gene>
    <name evidence="1" type="ORF">NO713_04659</name>
</gene>
<reference evidence="1" key="1">
    <citation type="submission" date="2020-09" db="EMBL/GenBank/DDBJ databases">
        <authorList>
            <person name="Blom J."/>
        </authorList>
    </citation>
    <scope>NUCLEOTIDE SEQUENCE</scope>
    <source>
        <strain evidence="1">No.713</strain>
    </source>
</reference>
<accession>A0A9W4CS67</accession>
<dbReference type="AlphaFoldDB" id="A0A9W4CS67"/>
<evidence type="ECO:0000313" key="2">
    <source>
        <dbReference type="Proteomes" id="UP001153719"/>
    </source>
</evidence>
<keyword evidence="1" id="KW-0489">Methyltransferase</keyword>
<dbReference type="Proteomes" id="UP001153719">
    <property type="component" value="Chromosome"/>
</dbReference>
<keyword evidence="1" id="KW-0808">Transferase</keyword>
<organism evidence="1 2">
    <name type="scientific">Planktothrix pseudagardhii</name>
    <dbReference type="NCBI Taxonomy" id="132604"/>
    <lineage>
        <taxon>Bacteria</taxon>
        <taxon>Bacillati</taxon>
        <taxon>Cyanobacteriota</taxon>
        <taxon>Cyanophyceae</taxon>
        <taxon>Oscillatoriophycideae</taxon>
        <taxon>Oscillatoriales</taxon>
        <taxon>Microcoleaceae</taxon>
        <taxon>Planktothrix</taxon>
    </lineage>
</organism>
<dbReference type="KEGG" id="ppsu:NO713_04659"/>
<proteinExistence type="predicted"/>